<name>A0A0E0KNU1_ORYPU</name>
<protein>
    <submittedName>
        <fullName evidence="1">Uncharacterized protein</fullName>
    </submittedName>
</protein>
<sequence>MSSLSRTGRAKLHLEKHVPSESFWPYLNITAQQEQLFKQDSLQSSLFVAFKMVWLTSKYETSVRIKS</sequence>
<accession>A0A0E0KNU1</accession>
<evidence type="ECO:0000313" key="1">
    <source>
        <dbReference type="EnsemblPlants" id="OPUNC04G05690.2"/>
    </source>
</evidence>
<dbReference type="AlphaFoldDB" id="A0A0E0KNU1"/>
<reference evidence="1" key="1">
    <citation type="submission" date="2015-04" db="UniProtKB">
        <authorList>
            <consortium name="EnsemblPlants"/>
        </authorList>
    </citation>
    <scope>IDENTIFICATION</scope>
</reference>
<dbReference type="Proteomes" id="UP000026962">
    <property type="component" value="Chromosome 4"/>
</dbReference>
<proteinExistence type="predicted"/>
<evidence type="ECO:0000313" key="2">
    <source>
        <dbReference type="Proteomes" id="UP000026962"/>
    </source>
</evidence>
<dbReference type="HOGENOM" id="CLU_2816879_0_0_1"/>
<reference evidence="1" key="2">
    <citation type="submission" date="2018-05" db="EMBL/GenBank/DDBJ databases">
        <title>OpunRS2 (Oryza punctata Reference Sequence Version 2).</title>
        <authorList>
            <person name="Zhang J."/>
            <person name="Kudrna D."/>
            <person name="Lee S."/>
            <person name="Talag J."/>
            <person name="Welchert J."/>
            <person name="Wing R.A."/>
        </authorList>
    </citation>
    <scope>NUCLEOTIDE SEQUENCE [LARGE SCALE GENOMIC DNA]</scope>
</reference>
<organism evidence="1">
    <name type="scientific">Oryza punctata</name>
    <name type="common">Red rice</name>
    <dbReference type="NCBI Taxonomy" id="4537"/>
    <lineage>
        <taxon>Eukaryota</taxon>
        <taxon>Viridiplantae</taxon>
        <taxon>Streptophyta</taxon>
        <taxon>Embryophyta</taxon>
        <taxon>Tracheophyta</taxon>
        <taxon>Spermatophyta</taxon>
        <taxon>Magnoliopsida</taxon>
        <taxon>Liliopsida</taxon>
        <taxon>Poales</taxon>
        <taxon>Poaceae</taxon>
        <taxon>BOP clade</taxon>
        <taxon>Oryzoideae</taxon>
        <taxon>Oryzeae</taxon>
        <taxon>Oryzinae</taxon>
        <taxon>Oryza</taxon>
    </lineage>
</organism>
<keyword evidence="2" id="KW-1185">Reference proteome</keyword>
<dbReference type="EnsemblPlants" id="OPUNC04G05690.2">
    <property type="protein sequence ID" value="OPUNC04G05690.2"/>
    <property type="gene ID" value="OPUNC04G05690"/>
</dbReference>
<dbReference type="Gramene" id="OPUNC04G05690.2">
    <property type="protein sequence ID" value="OPUNC04G05690.2"/>
    <property type="gene ID" value="OPUNC04G05690"/>
</dbReference>